<dbReference type="PROSITE" id="PS00455">
    <property type="entry name" value="AMP_BINDING"/>
    <property type="match status" value="1"/>
</dbReference>
<feature type="non-terminal residue" evidence="5">
    <location>
        <position position="396"/>
    </location>
</feature>
<organism evidence="5">
    <name type="scientific">marine sediment metagenome</name>
    <dbReference type="NCBI Taxonomy" id="412755"/>
    <lineage>
        <taxon>unclassified sequences</taxon>
        <taxon>metagenomes</taxon>
        <taxon>ecological metagenomes</taxon>
    </lineage>
</organism>
<proteinExistence type="inferred from homology"/>
<feature type="domain" description="AMP-dependent synthetase/ligase" evidence="4">
    <location>
        <begin position="22"/>
        <end position="376"/>
    </location>
</feature>
<gene>
    <name evidence="5" type="ORF">S01H1_13379</name>
</gene>
<reference evidence="5" key="1">
    <citation type="journal article" date="2014" name="Front. Microbiol.">
        <title>High frequency of phylogenetically diverse reductive dehalogenase-homologous genes in deep subseafloor sedimentary metagenomes.</title>
        <authorList>
            <person name="Kawai M."/>
            <person name="Futagami T."/>
            <person name="Toyoda A."/>
            <person name="Takaki Y."/>
            <person name="Nishi S."/>
            <person name="Hori S."/>
            <person name="Arai W."/>
            <person name="Tsubouchi T."/>
            <person name="Morono Y."/>
            <person name="Uchiyama I."/>
            <person name="Ito T."/>
            <person name="Fujiyama A."/>
            <person name="Inagaki F."/>
            <person name="Takami H."/>
        </authorList>
    </citation>
    <scope>NUCLEOTIDE SEQUENCE</scope>
    <source>
        <strain evidence="5">Expedition CK06-06</strain>
    </source>
</reference>
<keyword evidence="3" id="KW-1133">Transmembrane helix</keyword>
<evidence type="ECO:0000256" key="2">
    <source>
        <dbReference type="ARBA" id="ARBA00022598"/>
    </source>
</evidence>
<evidence type="ECO:0000256" key="1">
    <source>
        <dbReference type="ARBA" id="ARBA00006432"/>
    </source>
</evidence>
<comment type="similarity">
    <text evidence="1">Belongs to the ATP-dependent AMP-binding enzyme family.</text>
</comment>
<comment type="caution">
    <text evidence="5">The sequence shown here is derived from an EMBL/GenBank/DDBJ whole genome shotgun (WGS) entry which is preliminary data.</text>
</comment>
<dbReference type="InterPro" id="IPR000873">
    <property type="entry name" value="AMP-dep_synth/lig_dom"/>
</dbReference>
<dbReference type="PANTHER" id="PTHR24096">
    <property type="entry name" value="LONG-CHAIN-FATTY-ACID--COA LIGASE"/>
    <property type="match status" value="1"/>
</dbReference>
<accession>X0TH05</accession>
<sequence length="396" mass="43248">MIVPGYWPSQAPYEEFALPELLRRSAETFGDKPALIGADGTTRTYREMWSHARKVARFLQDHGIEKGDKVGIFSPNHVDYGSVFYGILLAGATVTTLNPLYREREIEHQLDDAETVGLFVFSPMAEPVEAARRNLPRLRHVWPMDGLPDLLGGVPEEYRPVNINAREDMAVLPYSSGTTGLPKGVMITHYNMACAVKQALATEQLTSDAVGLCVLPFFHIYGMTVFLSAGIALGTTGVVMMRFDVEQMLHLAGKYGITNLYLVPPAILAMANVPDLSRFDTSCLRVIVSGAAPLPPEVAERVKSIYGCLVSQGYGLTETSALANTSPLDRIKLESCGLPFADTFEKIVSLDTGEELAAGEVGEVAVKGPQVMKGYWKRPKETSECLSEDGWLLTGD</sequence>
<dbReference type="Gene3D" id="2.30.38.10">
    <property type="entry name" value="Luciferase, Domain 3"/>
    <property type="match status" value="1"/>
</dbReference>
<dbReference type="Pfam" id="PF00501">
    <property type="entry name" value="AMP-binding"/>
    <property type="match status" value="1"/>
</dbReference>
<dbReference type="SUPFAM" id="SSF56801">
    <property type="entry name" value="Acetyl-CoA synthetase-like"/>
    <property type="match status" value="1"/>
</dbReference>
<dbReference type="InterPro" id="IPR020845">
    <property type="entry name" value="AMP-binding_CS"/>
</dbReference>
<name>X0TH05_9ZZZZ</name>
<dbReference type="EMBL" id="BARS01006903">
    <property type="protein sequence ID" value="GAF75385.1"/>
    <property type="molecule type" value="Genomic_DNA"/>
</dbReference>
<keyword evidence="3" id="KW-0812">Transmembrane</keyword>
<dbReference type="GO" id="GO:0016405">
    <property type="term" value="F:CoA-ligase activity"/>
    <property type="evidence" value="ECO:0007669"/>
    <property type="project" value="TreeGrafter"/>
</dbReference>
<evidence type="ECO:0000256" key="3">
    <source>
        <dbReference type="SAM" id="Phobius"/>
    </source>
</evidence>
<dbReference type="AlphaFoldDB" id="X0TH05"/>
<evidence type="ECO:0000313" key="5">
    <source>
        <dbReference type="EMBL" id="GAF75385.1"/>
    </source>
</evidence>
<evidence type="ECO:0000259" key="4">
    <source>
        <dbReference type="Pfam" id="PF00501"/>
    </source>
</evidence>
<keyword evidence="3" id="KW-0472">Membrane</keyword>
<dbReference type="PANTHER" id="PTHR24096:SF149">
    <property type="entry name" value="AMP-BINDING DOMAIN-CONTAINING PROTEIN-RELATED"/>
    <property type="match status" value="1"/>
</dbReference>
<dbReference type="Gene3D" id="3.40.50.980">
    <property type="match status" value="2"/>
</dbReference>
<feature type="transmembrane region" description="Helical" evidence="3">
    <location>
        <begin position="218"/>
        <end position="241"/>
    </location>
</feature>
<keyword evidence="2" id="KW-0436">Ligase</keyword>
<protein>
    <recommendedName>
        <fullName evidence="4">AMP-dependent synthetase/ligase domain-containing protein</fullName>
    </recommendedName>
</protein>